<gene>
    <name evidence="7" type="ORF">LCGC14_2490560</name>
</gene>
<evidence type="ECO:0000256" key="3">
    <source>
        <dbReference type="ARBA" id="ARBA00022679"/>
    </source>
</evidence>
<dbReference type="GO" id="GO:0006351">
    <property type="term" value="P:DNA-templated transcription"/>
    <property type="evidence" value="ECO:0007669"/>
    <property type="project" value="InterPro"/>
</dbReference>
<evidence type="ECO:0000313" key="7">
    <source>
        <dbReference type="EMBL" id="KKL16939.1"/>
    </source>
</evidence>
<dbReference type="AlphaFoldDB" id="A0A0F9B4Y0"/>
<dbReference type="InterPro" id="IPR045867">
    <property type="entry name" value="DNA-dir_RpoC_beta_prime"/>
</dbReference>
<evidence type="ECO:0000256" key="1">
    <source>
        <dbReference type="ARBA" id="ARBA00012418"/>
    </source>
</evidence>
<keyword evidence="5" id="KW-0804">Transcription</keyword>
<accession>A0A0F9B4Y0</accession>
<evidence type="ECO:0000256" key="2">
    <source>
        <dbReference type="ARBA" id="ARBA00022478"/>
    </source>
</evidence>
<comment type="caution">
    <text evidence="7">The sequence shown here is derived from an EMBL/GenBank/DDBJ whole genome shotgun (WGS) entry which is preliminary data.</text>
</comment>
<dbReference type="EC" id="2.7.7.6" evidence="1"/>
<proteinExistence type="predicted"/>
<evidence type="ECO:0000256" key="5">
    <source>
        <dbReference type="ARBA" id="ARBA00023163"/>
    </source>
</evidence>
<evidence type="ECO:0000256" key="4">
    <source>
        <dbReference type="ARBA" id="ARBA00022695"/>
    </source>
</evidence>
<dbReference type="EMBL" id="LAZR01039465">
    <property type="protein sequence ID" value="KKL16939.1"/>
    <property type="molecule type" value="Genomic_DNA"/>
</dbReference>
<dbReference type="PANTHER" id="PTHR19376:SF32">
    <property type="entry name" value="DNA-DIRECTED RNA POLYMERASE III SUBUNIT RPC1"/>
    <property type="match status" value="1"/>
</dbReference>
<keyword evidence="3" id="KW-0808">Transferase</keyword>
<dbReference type="Pfam" id="PF04983">
    <property type="entry name" value="RNA_pol_Rpb1_3"/>
    <property type="match status" value="1"/>
</dbReference>
<dbReference type="GO" id="GO:0000428">
    <property type="term" value="C:DNA-directed RNA polymerase complex"/>
    <property type="evidence" value="ECO:0007669"/>
    <property type="project" value="UniProtKB-KW"/>
</dbReference>
<dbReference type="SUPFAM" id="SSF64484">
    <property type="entry name" value="beta and beta-prime subunits of DNA dependent RNA-polymerase"/>
    <property type="match status" value="1"/>
</dbReference>
<feature type="non-terminal residue" evidence="7">
    <location>
        <position position="1"/>
    </location>
</feature>
<keyword evidence="4" id="KW-0548">Nucleotidyltransferase</keyword>
<dbReference type="PANTHER" id="PTHR19376">
    <property type="entry name" value="DNA-DIRECTED RNA POLYMERASE"/>
    <property type="match status" value="1"/>
</dbReference>
<keyword evidence="2" id="KW-0240">DNA-directed RNA polymerase</keyword>
<dbReference type="GO" id="GO:0003899">
    <property type="term" value="F:DNA-directed RNA polymerase activity"/>
    <property type="evidence" value="ECO:0007669"/>
    <property type="project" value="UniProtKB-EC"/>
</dbReference>
<dbReference type="Gene3D" id="2.60.40.2940">
    <property type="match status" value="1"/>
</dbReference>
<protein>
    <recommendedName>
        <fullName evidence="1">DNA-directed RNA polymerase</fullName>
        <ecNumber evidence="1">2.7.7.6</ecNumber>
    </recommendedName>
</protein>
<name>A0A0F9B4Y0_9ZZZZ</name>
<dbReference type="InterPro" id="IPR007066">
    <property type="entry name" value="RNA_pol_Rpb1_3"/>
</dbReference>
<dbReference type="GO" id="GO:0003677">
    <property type="term" value="F:DNA binding"/>
    <property type="evidence" value="ECO:0007669"/>
    <property type="project" value="InterPro"/>
</dbReference>
<dbReference type="Gene3D" id="1.10.10.1950">
    <property type="match status" value="1"/>
</dbReference>
<evidence type="ECO:0000259" key="6">
    <source>
        <dbReference type="Pfam" id="PF04983"/>
    </source>
</evidence>
<sequence length="168" mass="18960">FKDFLNIRDEKNSHITVNVRILTLHNYVKAIKNSFGFIPNDVNISSRTRTSQGDPLTSTEFDSDDAVVIRDGELLTGTIDRKAIGADESESVLHVVVKDHGSDRAREFIDSLTQMLLKYLSHLGFSLGLNTINFSDDVKLRISKGIANAEKEVDNIIQSYKQKHFEKH</sequence>
<organism evidence="7">
    <name type="scientific">marine sediment metagenome</name>
    <dbReference type="NCBI Taxonomy" id="412755"/>
    <lineage>
        <taxon>unclassified sequences</taxon>
        <taxon>metagenomes</taxon>
        <taxon>ecological metagenomes</taxon>
    </lineage>
</organism>
<reference evidence="7" key="1">
    <citation type="journal article" date="2015" name="Nature">
        <title>Complex archaea that bridge the gap between prokaryotes and eukaryotes.</title>
        <authorList>
            <person name="Spang A."/>
            <person name="Saw J.H."/>
            <person name="Jorgensen S.L."/>
            <person name="Zaremba-Niedzwiedzka K."/>
            <person name="Martijn J."/>
            <person name="Lind A.E."/>
            <person name="van Eijk R."/>
            <person name="Schleper C."/>
            <person name="Guy L."/>
            <person name="Ettema T.J."/>
        </authorList>
    </citation>
    <scope>NUCLEOTIDE SEQUENCE</scope>
</reference>
<feature type="domain" description="RNA polymerase Rpb1" evidence="6">
    <location>
        <begin position="28"/>
        <end position="130"/>
    </location>
</feature>